<sequence length="113" mass="11881">MKMGETQRTYNDVITCHVDGNFDRRVVNIPTLGVEVQPGCVIKSDGTAYVSGSDALLVLSHHRAGTDVNIIVADRGVYIRAETVIAVMGETVGAAAIAALTANGNIRVALADK</sequence>
<evidence type="ECO:0000313" key="1">
    <source>
        <dbReference type="EMBL" id="SUW62384.1"/>
    </source>
</evidence>
<protein>
    <submittedName>
        <fullName evidence="1">Uncharacterized protein</fullName>
    </submittedName>
</protein>
<organism evidence="1 2">
    <name type="scientific">Buttiauxella agrestis</name>
    <dbReference type="NCBI Taxonomy" id="82977"/>
    <lineage>
        <taxon>Bacteria</taxon>
        <taxon>Pseudomonadati</taxon>
        <taxon>Pseudomonadota</taxon>
        <taxon>Gammaproteobacteria</taxon>
        <taxon>Enterobacterales</taxon>
        <taxon>Enterobacteriaceae</taxon>
        <taxon>Buttiauxella</taxon>
    </lineage>
</organism>
<dbReference type="EMBL" id="UIGI01000001">
    <property type="protein sequence ID" value="SUW62384.1"/>
    <property type="molecule type" value="Genomic_DNA"/>
</dbReference>
<name>A0A381C394_9ENTR</name>
<gene>
    <name evidence="1" type="ORF">NCTC12119_00813</name>
</gene>
<dbReference type="Proteomes" id="UP000255528">
    <property type="component" value="Unassembled WGS sequence"/>
</dbReference>
<reference evidence="1 2" key="1">
    <citation type="submission" date="2018-06" db="EMBL/GenBank/DDBJ databases">
        <authorList>
            <consortium name="Pathogen Informatics"/>
            <person name="Doyle S."/>
        </authorList>
    </citation>
    <scope>NUCLEOTIDE SEQUENCE [LARGE SCALE GENOMIC DNA]</scope>
    <source>
        <strain evidence="1 2">NCTC12119</strain>
    </source>
</reference>
<evidence type="ECO:0000313" key="2">
    <source>
        <dbReference type="Proteomes" id="UP000255528"/>
    </source>
</evidence>
<accession>A0A381C394</accession>
<proteinExistence type="predicted"/>
<dbReference type="RefSeq" id="WP_064358878.1">
    <property type="nucleotide sequence ID" value="NZ_UIGI01000001.1"/>
</dbReference>
<dbReference type="AlphaFoldDB" id="A0A381C394"/>